<dbReference type="STRING" id="927083.DB32_004205"/>
<evidence type="ECO:0000313" key="4">
    <source>
        <dbReference type="Proteomes" id="UP000034883"/>
    </source>
</evidence>
<dbReference type="SMART" id="SM00240">
    <property type="entry name" value="FHA"/>
    <property type="match status" value="1"/>
</dbReference>
<reference evidence="3 4" key="1">
    <citation type="submission" date="2015-03" db="EMBL/GenBank/DDBJ databases">
        <title>Genome assembly of Sandaracinus amylolyticus DSM 53668.</title>
        <authorList>
            <person name="Sharma G."/>
            <person name="Subramanian S."/>
        </authorList>
    </citation>
    <scope>NUCLEOTIDE SEQUENCE [LARGE SCALE GENOMIC DNA]</scope>
    <source>
        <strain evidence="3 4">DSM 53668</strain>
    </source>
</reference>
<dbReference type="InterPro" id="IPR000253">
    <property type="entry name" value="FHA_dom"/>
</dbReference>
<feature type="region of interest" description="Disordered" evidence="1">
    <location>
        <begin position="157"/>
        <end position="183"/>
    </location>
</feature>
<dbReference type="OrthoDB" id="5377858at2"/>
<evidence type="ECO:0000256" key="1">
    <source>
        <dbReference type="SAM" id="MobiDB-lite"/>
    </source>
</evidence>
<dbReference type="NCBIfam" id="NF033768">
    <property type="entry name" value="myxo_SS_tail"/>
    <property type="match status" value="1"/>
</dbReference>
<organism evidence="3 4">
    <name type="scientific">Sandaracinus amylolyticus</name>
    <dbReference type="NCBI Taxonomy" id="927083"/>
    <lineage>
        <taxon>Bacteria</taxon>
        <taxon>Pseudomonadati</taxon>
        <taxon>Myxococcota</taxon>
        <taxon>Polyangia</taxon>
        <taxon>Polyangiales</taxon>
        <taxon>Sandaracinaceae</taxon>
        <taxon>Sandaracinus</taxon>
    </lineage>
</organism>
<feature type="compositionally biased region" description="Low complexity" evidence="1">
    <location>
        <begin position="157"/>
        <end position="168"/>
    </location>
</feature>
<dbReference type="SUPFAM" id="SSF74653">
    <property type="entry name" value="TolA/TonB C-terminal domain"/>
    <property type="match status" value="1"/>
</dbReference>
<dbReference type="CDD" id="cd00060">
    <property type="entry name" value="FHA"/>
    <property type="match status" value="1"/>
</dbReference>
<accession>A0A0F6W470</accession>
<dbReference type="AlphaFoldDB" id="A0A0F6W470"/>
<feature type="compositionally biased region" description="Basic and acidic residues" evidence="1">
    <location>
        <begin position="453"/>
        <end position="464"/>
    </location>
</feature>
<dbReference type="InterPro" id="IPR049806">
    <property type="entry name" value="MasK-like_C"/>
</dbReference>
<dbReference type="EMBL" id="CP011125">
    <property type="protein sequence ID" value="AKF07056.1"/>
    <property type="molecule type" value="Genomic_DNA"/>
</dbReference>
<dbReference type="InterPro" id="IPR008984">
    <property type="entry name" value="SMAD_FHA_dom_sf"/>
</dbReference>
<feature type="compositionally biased region" description="Pro residues" evidence="1">
    <location>
        <begin position="123"/>
        <end position="132"/>
    </location>
</feature>
<dbReference type="PROSITE" id="PS50006">
    <property type="entry name" value="FHA_DOMAIN"/>
    <property type="match status" value="1"/>
</dbReference>
<feature type="region of interest" description="Disordered" evidence="1">
    <location>
        <begin position="553"/>
        <end position="572"/>
    </location>
</feature>
<evidence type="ECO:0000313" key="3">
    <source>
        <dbReference type="EMBL" id="AKF07056.1"/>
    </source>
</evidence>
<dbReference type="SUPFAM" id="SSF49879">
    <property type="entry name" value="SMAD/FHA domain"/>
    <property type="match status" value="1"/>
</dbReference>
<dbReference type="Proteomes" id="UP000034883">
    <property type="component" value="Chromosome"/>
</dbReference>
<dbReference type="Pfam" id="PF00498">
    <property type="entry name" value="FHA"/>
    <property type="match status" value="1"/>
</dbReference>
<feature type="region of interest" description="Disordered" evidence="1">
    <location>
        <begin position="120"/>
        <end position="141"/>
    </location>
</feature>
<dbReference type="InterPro" id="IPR050923">
    <property type="entry name" value="Cell_Proc_Reg/RNA_Proc"/>
</dbReference>
<dbReference type="RefSeq" id="WP_053234359.1">
    <property type="nucleotide sequence ID" value="NZ_CP011125.1"/>
</dbReference>
<feature type="compositionally biased region" description="Gly residues" evidence="1">
    <location>
        <begin position="553"/>
        <end position="565"/>
    </location>
</feature>
<evidence type="ECO:0000259" key="2">
    <source>
        <dbReference type="PROSITE" id="PS50006"/>
    </source>
</evidence>
<dbReference type="KEGG" id="samy:DB32_004205"/>
<dbReference type="PANTHER" id="PTHR23308">
    <property type="entry name" value="NUCLEAR INHIBITOR OF PROTEIN PHOSPHATASE-1"/>
    <property type="match status" value="1"/>
</dbReference>
<feature type="domain" description="FHA" evidence="2">
    <location>
        <begin position="22"/>
        <end position="72"/>
    </location>
</feature>
<sequence>MTFQIFHGEELVRTETLTQDIIKVGKLPSSHLRIEDENVSRMHAVIEVTGPDEIYIIDLGSAAGTIVNGKKVNKTKLQNGDEVVLGGTRVVVEIGAAGASDDDDITMMAARSEVVAAKAAPEPAKPPPPPTANPFAAPATPTANPFAAGAALPNPFAAPAAATPAPATHGGGGHGHGHDEDEDSENIRYGIAASGPPVNPADVESAATAVEVTLMWGDLSILHVAHLSPPRTFYVGEKSATAAPDYLVGSEVLGADRMPLVVEVGGNSAVVVPQGAEGAVTVGEMSMSWDDLKAQGKLQPCSEMAGAMQYVLPQGALASVKYKGFTWMVKPTSAGKRVGVGGGPSVNWGYHTWTAVSLAVHAAFLLMFYFLPPRPASLSLDLLNADSRLVQYLMEPPETQEEETPDWLEQQEQQDDAEGGTGKRHKGDEGQMGDESAQKSKNRYGIEGPADNPDPHMARQEAREQAATAGAIGVLQAMTGAWNSPTSPYGQDTALGSDPMSALGALMGDQIGSNFGFGGLGLRGTGRGGGGTGEGTIGLGNLGTIGHGAGTGTGSGYGSGAGGFSGRRSTVPRIRTGDADVRGSLSREVIRRVIRRHINEVRFCYEQELANRPDLAGRVTVSFIISATGAVQTATVSNTTLSNARVEGCITQAVRRWTFPAPDGGGVVGVNYPFVLDSSGG</sequence>
<gene>
    <name evidence="3" type="ORF">DB32_004205</name>
</gene>
<feature type="region of interest" description="Disordered" evidence="1">
    <location>
        <begin position="397"/>
        <end position="467"/>
    </location>
</feature>
<keyword evidence="4" id="KW-1185">Reference proteome</keyword>
<dbReference type="Gene3D" id="2.60.200.20">
    <property type="match status" value="1"/>
</dbReference>
<name>A0A0F6W470_9BACT</name>
<protein>
    <submittedName>
        <fullName evidence="3">Putative abductin-like protein</fullName>
    </submittedName>
</protein>
<proteinExistence type="predicted"/>